<evidence type="ECO:0000256" key="5">
    <source>
        <dbReference type="ARBA" id="ARBA00022842"/>
    </source>
</evidence>
<feature type="region of interest" description="Disordered" evidence="6">
    <location>
        <begin position="25"/>
        <end position="45"/>
    </location>
</feature>
<dbReference type="Proteomes" id="UP000663305">
    <property type="component" value="Chromosome"/>
</dbReference>
<keyword evidence="3" id="KW-0479">Metal-binding</keyword>
<comment type="cofactor">
    <cofactor evidence="1">
        <name>Mg(2+)</name>
        <dbReference type="ChEBI" id="CHEBI:18420"/>
    </cofactor>
</comment>
<dbReference type="InterPro" id="IPR051400">
    <property type="entry name" value="HAD-like_hydrolase"/>
</dbReference>
<reference evidence="7" key="1">
    <citation type="submission" date="2020-11" db="EMBL/GenBank/DDBJ databases">
        <title>Carbohydrate-dependent, anaerobic sulfur respiration: A novel catabolism in halophilic archaea.</title>
        <authorList>
            <person name="Sorokin D.Y."/>
            <person name="Messina E."/>
            <person name="Smedile F."/>
            <person name="La Cono V."/>
            <person name="Hallsworth J.E."/>
            <person name="Yakimov M.M."/>
        </authorList>
    </citation>
    <scope>NUCLEOTIDE SEQUENCE</scope>
    <source>
        <strain evidence="7">HSR-Bgl</strain>
    </source>
</reference>
<evidence type="ECO:0000256" key="2">
    <source>
        <dbReference type="ARBA" id="ARBA00007958"/>
    </source>
</evidence>
<dbReference type="AlphaFoldDB" id="A0A897NGD0"/>
<dbReference type="PANTHER" id="PTHR46470">
    <property type="entry name" value="N-ACYLNEURAMINATE-9-PHOSPHATASE"/>
    <property type="match status" value="1"/>
</dbReference>
<dbReference type="SUPFAM" id="SSF56784">
    <property type="entry name" value="HAD-like"/>
    <property type="match status" value="1"/>
</dbReference>
<dbReference type="EMBL" id="CP064789">
    <property type="protein sequence ID" value="QSG11767.1"/>
    <property type="molecule type" value="Genomic_DNA"/>
</dbReference>
<evidence type="ECO:0000256" key="1">
    <source>
        <dbReference type="ARBA" id="ARBA00001946"/>
    </source>
</evidence>
<dbReference type="NCBIfam" id="TIGR01509">
    <property type="entry name" value="HAD-SF-IA-v3"/>
    <property type="match status" value="1"/>
</dbReference>
<sequence length="276" mass="30054">MSRSPALGLVVRSNRRIVPTITRERTSLRSRSAHDRQDQHRPLASNPIRSWHTLMTSRAVVFDLDGTLAVPNRDRRTLLAEAIETTDAPPVSRSEYLDAHGQVVAGETRTPIFERLLTDGDPSPDAVARAYREAVNDALEPVDGVETLLEDLTDGPGYRIGVLTDGPSLAQRSKLDRLGWTERFDATLVTGELETRKPDPAAFEAITDRLGVDPERAIYVGDDPERDVAGAAAAGLDAVQVLHDEGPEPHPDANAVVERDAFETGLKTVLASCCQP</sequence>
<dbReference type="PRINTS" id="PR00413">
    <property type="entry name" value="HADHALOGNASE"/>
</dbReference>
<dbReference type="SFLD" id="SFLDG01129">
    <property type="entry name" value="C1.5:_HAD__Beta-PGM__Phosphata"/>
    <property type="match status" value="1"/>
</dbReference>
<dbReference type="SFLD" id="SFLDS00003">
    <property type="entry name" value="Haloacid_Dehalogenase"/>
    <property type="match status" value="1"/>
</dbReference>
<evidence type="ECO:0000313" key="7">
    <source>
        <dbReference type="EMBL" id="QSG11767.1"/>
    </source>
</evidence>
<feature type="compositionally biased region" description="Basic and acidic residues" evidence="6">
    <location>
        <begin position="25"/>
        <end position="41"/>
    </location>
</feature>
<accession>A0A897NGD0</accession>
<evidence type="ECO:0000256" key="6">
    <source>
        <dbReference type="SAM" id="MobiDB-lite"/>
    </source>
</evidence>
<organism evidence="7 8">
    <name type="scientific">Halapricum desulfuricans</name>
    <dbReference type="NCBI Taxonomy" id="2841257"/>
    <lineage>
        <taxon>Archaea</taxon>
        <taxon>Methanobacteriati</taxon>
        <taxon>Methanobacteriota</taxon>
        <taxon>Stenosarchaea group</taxon>
        <taxon>Halobacteria</taxon>
        <taxon>Halobacteriales</taxon>
        <taxon>Haloarculaceae</taxon>
        <taxon>Halapricum</taxon>
    </lineage>
</organism>
<dbReference type="GO" id="GO:0016791">
    <property type="term" value="F:phosphatase activity"/>
    <property type="evidence" value="ECO:0007669"/>
    <property type="project" value="TreeGrafter"/>
</dbReference>
<dbReference type="InterPro" id="IPR036412">
    <property type="entry name" value="HAD-like_sf"/>
</dbReference>
<dbReference type="GO" id="GO:0046872">
    <property type="term" value="F:metal ion binding"/>
    <property type="evidence" value="ECO:0007669"/>
    <property type="project" value="UniProtKB-KW"/>
</dbReference>
<dbReference type="Gene3D" id="1.20.120.710">
    <property type="entry name" value="Haloacid dehalogenase hydrolase-like domain"/>
    <property type="match status" value="1"/>
</dbReference>
<evidence type="ECO:0000256" key="3">
    <source>
        <dbReference type="ARBA" id="ARBA00022723"/>
    </source>
</evidence>
<evidence type="ECO:0000256" key="4">
    <source>
        <dbReference type="ARBA" id="ARBA00022801"/>
    </source>
</evidence>
<evidence type="ECO:0000313" key="8">
    <source>
        <dbReference type="Proteomes" id="UP000663305"/>
    </source>
</evidence>
<gene>
    <name evidence="7" type="ORF">HSBGL_1345</name>
</gene>
<dbReference type="InterPro" id="IPR006439">
    <property type="entry name" value="HAD-SF_hydro_IA"/>
</dbReference>
<keyword evidence="5" id="KW-0460">Magnesium</keyword>
<name>A0A897NGD0_9EURY</name>
<dbReference type="Pfam" id="PF00702">
    <property type="entry name" value="Hydrolase"/>
    <property type="match status" value="1"/>
</dbReference>
<dbReference type="PANTHER" id="PTHR46470:SF2">
    <property type="entry name" value="GLYCERALDEHYDE 3-PHOSPHATE PHOSPHATASE"/>
    <property type="match status" value="1"/>
</dbReference>
<keyword evidence="4 7" id="KW-0378">Hydrolase</keyword>
<dbReference type="Gene3D" id="3.40.50.1000">
    <property type="entry name" value="HAD superfamily/HAD-like"/>
    <property type="match status" value="1"/>
</dbReference>
<proteinExistence type="inferred from homology"/>
<dbReference type="NCBIfam" id="TIGR01549">
    <property type="entry name" value="HAD-SF-IA-v1"/>
    <property type="match status" value="1"/>
</dbReference>
<dbReference type="InterPro" id="IPR023214">
    <property type="entry name" value="HAD_sf"/>
</dbReference>
<dbReference type="GO" id="GO:0044281">
    <property type="term" value="P:small molecule metabolic process"/>
    <property type="evidence" value="ECO:0007669"/>
    <property type="project" value="UniProtKB-ARBA"/>
</dbReference>
<comment type="similarity">
    <text evidence="2">Belongs to the HAD-like hydrolase superfamily.</text>
</comment>
<protein>
    <submittedName>
        <fullName evidence="7">HAD superfamily hydrolase</fullName>
    </submittedName>
</protein>